<dbReference type="Gene3D" id="3.90.70.10">
    <property type="entry name" value="Cysteine proteinases"/>
    <property type="match status" value="1"/>
</dbReference>
<dbReference type="Proteomes" id="UP000285961">
    <property type="component" value="Unassembled WGS sequence"/>
</dbReference>
<dbReference type="GO" id="GO:0016887">
    <property type="term" value="F:ATP hydrolysis activity"/>
    <property type="evidence" value="ECO:0007669"/>
    <property type="project" value="InterPro"/>
</dbReference>
<keyword evidence="1" id="KW-0472">Membrane</keyword>
<reference evidence="3 4" key="1">
    <citation type="journal article" date="2017" name="ISME J.">
        <title>Energy and carbon metabolisms in a deep terrestrial subsurface fluid microbial community.</title>
        <authorList>
            <person name="Momper L."/>
            <person name="Jungbluth S.P."/>
            <person name="Lee M.D."/>
            <person name="Amend J.P."/>
        </authorList>
    </citation>
    <scope>NUCLEOTIDE SEQUENCE [LARGE SCALE GENOMIC DNA]</scope>
    <source>
        <strain evidence="3">SURF_17</strain>
    </source>
</reference>
<evidence type="ECO:0000259" key="2">
    <source>
        <dbReference type="SMART" id="SM00382"/>
    </source>
</evidence>
<dbReference type="PANTHER" id="PTHR35894">
    <property type="entry name" value="GENERAL SECRETION PATHWAY PROTEIN A-RELATED"/>
    <property type="match status" value="1"/>
</dbReference>
<name>A0A419EWW4_9BACT</name>
<evidence type="ECO:0000256" key="1">
    <source>
        <dbReference type="SAM" id="Phobius"/>
    </source>
</evidence>
<dbReference type="SUPFAM" id="SSF47090">
    <property type="entry name" value="PGBD-like"/>
    <property type="match status" value="1"/>
</dbReference>
<dbReference type="InterPro" id="IPR049945">
    <property type="entry name" value="AAA_22"/>
</dbReference>
<dbReference type="InterPro" id="IPR036366">
    <property type="entry name" value="PGBDSf"/>
</dbReference>
<dbReference type="PANTHER" id="PTHR35894:SF1">
    <property type="entry name" value="PHOSPHORIBULOKINASE _ URIDINE KINASE FAMILY"/>
    <property type="match status" value="1"/>
</dbReference>
<accession>A0A419EWW4</accession>
<gene>
    <name evidence="3" type="ORF">C4532_11525</name>
</gene>
<evidence type="ECO:0000313" key="3">
    <source>
        <dbReference type="EMBL" id="RJP69192.1"/>
    </source>
</evidence>
<dbReference type="InterPro" id="IPR036365">
    <property type="entry name" value="PGBD-like_sf"/>
</dbReference>
<protein>
    <submittedName>
        <fullName evidence="3">AAA family ATPase</fullName>
    </submittedName>
</protein>
<dbReference type="EMBL" id="QZKI01000085">
    <property type="protein sequence ID" value="RJP69192.1"/>
    <property type="molecule type" value="Genomic_DNA"/>
</dbReference>
<dbReference type="Pfam" id="PF01471">
    <property type="entry name" value="PG_binding_1"/>
    <property type="match status" value="1"/>
</dbReference>
<dbReference type="SUPFAM" id="SSF52540">
    <property type="entry name" value="P-loop containing nucleoside triphosphate hydrolases"/>
    <property type="match status" value="1"/>
</dbReference>
<sequence>MYESFFGFKEKPFNITPDPKYLYLSDQHQEAIAHLLYGIRERGGFVVVSGEIGTGKTTLCRYLLNQMDDRTEGAIVFNPNLSEIELLKSINEDFGIISTGQTKKELIDELNQFLLEERLRGKNMVLIIDEAQNLHPAVLEQVRMLSNLETEKEKLIQIVLIGQPQLKKLLAKPELRQLDQRVTARYHLRPLSRKETYAYIEHRLAVASNNGHVAFEPTAMKLVYRFSKGIPRLINVVCDRALLGAFAAGQPSPIPKRIVKQAIREIVGPKYSLRDKFTLDKASGKLFVYSFVLTLVAVLGWYSITTLGSLPAPRAAMKELIPDSPQAGEQQPSSFLKADVGTAAVESTAGGSSVVESGQNPGAAVDSAVREKGKELAEVLLSAKYDESRLRAVQNLLLLWGSNSGLTQEDVRSFYSLAGSRQMRCTELWTNFEGLRSLNVPCLLEMFVPQEMRPRYVVLAGLDGSTAKILHDGAQMFEVPLDVVDEFWLRRAFVFWKDFEQLNEILQAGDTGRQVAWLQTGLQTLGLFGGPVTGSFDAATEEAVRAFQQQGRLLLDGVVGPRTRLALYASLRQYSMPRLDDKGHEHNT</sequence>
<evidence type="ECO:0000313" key="4">
    <source>
        <dbReference type="Proteomes" id="UP000285961"/>
    </source>
</evidence>
<dbReference type="InterPro" id="IPR052026">
    <property type="entry name" value="ExeA_AAA_ATPase_DNA-bind"/>
</dbReference>
<dbReference type="SMART" id="SM00382">
    <property type="entry name" value="AAA"/>
    <property type="match status" value="1"/>
</dbReference>
<proteinExistence type="predicted"/>
<dbReference type="InterPro" id="IPR003593">
    <property type="entry name" value="AAA+_ATPase"/>
</dbReference>
<dbReference type="InterPro" id="IPR002477">
    <property type="entry name" value="Peptidoglycan-bd-like"/>
</dbReference>
<keyword evidence="1" id="KW-0812">Transmembrane</keyword>
<feature type="transmembrane region" description="Helical" evidence="1">
    <location>
        <begin position="286"/>
        <end position="304"/>
    </location>
</feature>
<dbReference type="Pfam" id="PF13401">
    <property type="entry name" value="AAA_22"/>
    <property type="match status" value="1"/>
</dbReference>
<dbReference type="Gene3D" id="3.40.50.300">
    <property type="entry name" value="P-loop containing nucleotide triphosphate hydrolases"/>
    <property type="match status" value="1"/>
</dbReference>
<feature type="domain" description="AAA+ ATPase" evidence="2">
    <location>
        <begin position="42"/>
        <end position="185"/>
    </location>
</feature>
<dbReference type="CDD" id="cd00009">
    <property type="entry name" value="AAA"/>
    <property type="match status" value="1"/>
</dbReference>
<dbReference type="InterPro" id="IPR027417">
    <property type="entry name" value="P-loop_NTPase"/>
</dbReference>
<dbReference type="AlphaFoldDB" id="A0A419EWW4"/>
<keyword evidence="1" id="KW-1133">Transmembrane helix</keyword>
<dbReference type="Gene3D" id="1.10.101.10">
    <property type="entry name" value="PGBD-like superfamily/PGBD"/>
    <property type="match status" value="1"/>
</dbReference>
<organism evidence="3 4">
    <name type="scientific">Candidatus Abyssobacteria bacterium SURF_17</name>
    <dbReference type="NCBI Taxonomy" id="2093361"/>
    <lineage>
        <taxon>Bacteria</taxon>
        <taxon>Pseudomonadati</taxon>
        <taxon>Candidatus Hydrogenedentota</taxon>
        <taxon>Candidatus Abyssobacteria</taxon>
    </lineage>
</organism>
<comment type="caution">
    <text evidence="3">The sequence shown here is derived from an EMBL/GenBank/DDBJ whole genome shotgun (WGS) entry which is preliminary data.</text>
</comment>